<keyword evidence="21" id="KW-1185">Reference proteome</keyword>
<keyword evidence="14 18" id="KW-0472">Membrane</keyword>
<keyword evidence="7" id="KW-0808">Transferase</keyword>
<gene>
    <name evidence="20" type="ORF">SAMN04487955_103387</name>
</gene>
<evidence type="ECO:0000256" key="17">
    <source>
        <dbReference type="SAM" id="MobiDB-lite"/>
    </source>
</evidence>
<feature type="region of interest" description="Disordered" evidence="17">
    <location>
        <begin position="625"/>
        <end position="651"/>
    </location>
</feature>
<dbReference type="AlphaFoldDB" id="A0A1I7H0S8"/>
<dbReference type="SMART" id="SM00387">
    <property type="entry name" value="HATPase_c"/>
    <property type="match status" value="1"/>
</dbReference>
<dbReference type="InterPro" id="IPR017055">
    <property type="entry name" value="Sig_transdc_His_kinase_DctB"/>
</dbReference>
<dbReference type="Gene3D" id="3.30.565.10">
    <property type="entry name" value="Histidine kinase-like ATPase, C-terminal domain"/>
    <property type="match status" value="1"/>
</dbReference>
<evidence type="ECO:0000256" key="18">
    <source>
        <dbReference type="SAM" id="Phobius"/>
    </source>
</evidence>
<keyword evidence="5" id="KW-0997">Cell inner membrane</keyword>
<dbReference type="InterPro" id="IPR036890">
    <property type="entry name" value="HATPase_C_sf"/>
</dbReference>
<evidence type="ECO:0000256" key="13">
    <source>
        <dbReference type="ARBA" id="ARBA00023012"/>
    </source>
</evidence>
<dbReference type="SUPFAM" id="SSF103190">
    <property type="entry name" value="Sensory domain-like"/>
    <property type="match status" value="1"/>
</dbReference>
<proteinExistence type="predicted"/>
<keyword evidence="9" id="KW-0547">Nucleotide-binding</keyword>
<feature type="domain" description="Histidine kinase" evidence="19">
    <location>
        <begin position="411"/>
        <end position="624"/>
    </location>
</feature>
<keyword evidence="12 18" id="KW-1133">Transmembrane helix</keyword>
<comment type="catalytic activity">
    <reaction evidence="1">
        <text>ATP + protein L-histidine = ADP + protein N-phospho-L-histidine.</text>
        <dbReference type="EC" id="2.7.13.3"/>
    </reaction>
</comment>
<comment type="subcellular location">
    <subcellularLocation>
        <location evidence="2">Cell inner membrane</location>
        <topology evidence="2">Multi-pass membrane protein</topology>
    </subcellularLocation>
</comment>
<keyword evidence="4" id="KW-1003">Cell membrane</keyword>
<dbReference type="FunFam" id="1.10.287.130:FF:000049">
    <property type="entry name" value="C4-dicarboxylate transport sensor protein DctB"/>
    <property type="match status" value="1"/>
</dbReference>
<dbReference type="SMART" id="SM00388">
    <property type="entry name" value="HisKA"/>
    <property type="match status" value="1"/>
</dbReference>
<evidence type="ECO:0000256" key="12">
    <source>
        <dbReference type="ARBA" id="ARBA00022989"/>
    </source>
</evidence>
<dbReference type="PROSITE" id="PS50109">
    <property type="entry name" value="HIS_KIN"/>
    <property type="match status" value="1"/>
</dbReference>
<evidence type="ECO:0000313" key="21">
    <source>
        <dbReference type="Proteomes" id="UP000198693"/>
    </source>
</evidence>
<dbReference type="InterPro" id="IPR003594">
    <property type="entry name" value="HATPase_dom"/>
</dbReference>
<evidence type="ECO:0000256" key="3">
    <source>
        <dbReference type="ARBA" id="ARBA00012438"/>
    </source>
</evidence>
<dbReference type="Pfam" id="PF00512">
    <property type="entry name" value="HisKA"/>
    <property type="match status" value="1"/>
</dbReference>
<evidence type="ECO:0000256" key="14">
    <source>
        <dbReference type="ARBA" id="ARBA00023136"/>
    </source>
</evidence>
<dbReference type="InterPro" id="IPR003661">
    <property type="entry name" value="HisK_dim/P_dom"/>
</dbReference>
<evidence type="ECO:0000256" key="11">
    <source>
        <dbReference type="ARBA" id="ARBA00022840"/>
    </source>
</evidence>
<dbReference type="PANTHER" id="PTHR43065">
    <property type="entry name" value="SENSOR HISTIDINE KINASE"/>
    <property type="match status" value="1"/>
</dbReference>
<keyword evidence="8 18" id="KW-0812">Transmembrane</keyword>
<organism evidence="20 21">
    <name type="scientific">Halomonas korlensis</name>
    <dbReference type="NCBI Taxonomy" id="463301"/>
    <lineage>
        <taxon>Bacteria</taxon>
        <taxon>Pseudomonadati</taxon>
        <taxon>Pseudomonadota</taxon>
        <taxon>Gammaproteobacteria</taxon>
        <taxon>Oceanospirillales</taxon>
        <taxon>Halomonadaceae</taxon>
        <taxon>Halomonas</taxon>
    </lineage>
</organism>
<evidence type="ECO:0000256" key="6">
    <source>
        <dbReference type="ARBA" id="ARBA00022553"/>
    </source>
</evidence>
<evidence type="ECO:0000256" key="9">
    <source>
        <dbReference type="ARBA" id="ARBA00022741"/>
    </source>
</evidence>
<dbReference type="InterPro" id="IPR005467">
    <property type="entry name" value="His_kinase_dom"/>
</dbReference>
<name>A0A1I7H0S8_9GAMM</name>
<dbReference type="InterPro" id="IPR036097">
    <property type="entry name" value="HisK_dim/P_sf"/>
</dbReference>
<dbReference type="Proteomes" id="UP000198693">
    <property type="component" value="Unassembled WGS sequence"/>
</dbReference>
<dbReference type="GO" id="GO:0000155">
    <property type="term" value="F:phosphorelay sensor kinase activity"/>
    <property type="evidence" value="ECO:0007669"/>
    <property type="project" value="InterPro"/>
</dbReference>
<dbReference type="CDD" id="cd00082">
    <property type="entry name" value="HisKA"/>
    <property type="match status" value="1"/>
</dbReference>
<dbReference type="GO" id="GO:0005524">
    <property type="term" value="F:ATP binding"/>
    <property type="evidence" value="ECO:0007669"/>
    <property type="project" value="UniProtKB-KW"/>
</dbReference>
<dbReference type="PIRSF" id="PIRSF036431">
    <property type="entry name" value="STHK_DctB"/>
    <property type="match status" value="1"/>
</dbReference>
<dbReference type="PRINTS" id="PR00344">
    <property type="entry name" value="BCTRLSENSOR"/>
</dbReference>
<dbReference type="Gene3D" id="1.10.287.130">
    <property type="match status" value="1"/>
</dbReference>
<protein>
    <recommendedName>
        <fullName evidence="15">C4-dicarboxylate transport sensor protein DctB</fullName>
        <ecNumber evidence="3">2.7.13.3</ecNumber>
    </recommendedName>
</protein>
<dbReference type="OrthoDB" id="1931120at2"/>
<dbReference type="InterPro" id="IPR004358">
    <property type="entry name" value="Sig_transdc_His_kin-like_C"/>
</dbReference>
<dbReference type="SUPFAM" id="SSF47384">
    <property type="entry name" value="Homodimeric domain of signal transducing histidine kinase"/>
    <property type="match status" value="1"/>
</dbReference>
<evidence type="ECO:0000259" key="19">
    <source>
        <dbReference type="PROSITE" id="PS50109"/>
    </source>
</evidence>
<feature type="coiled-coil region" evidence="16">
    <location>
        <begin position="340"/>
        <end position="402"/>
    </location>
</feature>
<evidence type="ECO:0000256" key="2">
    <source>
        <dbReference type="ARBA" id="ARBA00004429"/>
    </source>
</evidence>
<dbReference type="Pfam" id="PF02518">
    <property type="entry name" value="HATPase_c"/>
    <property type="match status" value="1"/>
</dbReference>
<evidence type="ECO:0000256" key="16">
    <source>
        <dbReference type="SAM" id="Coils"/>
    </source>
</evidence>
<evidence type="ECO:0000256" key="10">
    <source>
        <dbReference type="ARBA" id="ARBA00022777"/>
    </source>
</evidence>
<dbReference type="InterPro" id="IPR029151">
    <property type="entry name" value="Sensor-like_sf"/>
</dbReference>
<evidence type="ECO:0000313" key="20">
    <source>
        <dbReference type="EMBL" id="SFU54321.1"/>
    </source>
</evidence>
<keyword evidence="11" id="KW-0067">ATP-binding</keyword>
<evidence type="ECO:0000256" key="4">
    <source>
        <dbReference type="ARBA" id="ARBA00022475"/>
    </source>
</evidence>
<keyword evidence="16" id="KW-0175">Coiled coil</keyword>
<keyword evidence="13" id="KW-0902">Two-component regulatory system</keyword>
<feature type="transmembrane region" description="Helical" evidence="18">
    <location>
        <begin position="309"/>
        <end position="330"/>
    </location>
</feature>
<accession>A0A1I7H0S8</accession>
<dbReference type="Gene3D" id="3.30.450.20">
    <property type="entry name" value="PAS domain"/>
    <property type="match status" value="2"/>
</dbReference>
<feature type="compositionally biased region" description="Acidic residues" evidence="17">
    <location>
        <begin position="642"/>
        <end position="651"/>
    </location>
</feature>
<keyword evidence="10 20" id="KW-0418">Kinase</keyword>
<reference evidence="21" key="1">
    <citation type="submission" date="2016-10" db="EMBL/GenBank/DDBJ databases">
        <authorList>
            <person name="Varghese N."/>
            <person name="Submissions S."/>
        </authorList>
    </citation>
    <scope>NUCLEOTIDE SEQUENCE [LARGE SCALE GENOMIC DNA]</scope>
    <source>
        <strain evidence="21">CGMCC 1.6981</strain>
    </source>
</reference>
<dbReference type="GO" id="GO:0005886">
    <property type="term" value="C:plasma membrane"/>
    <property type="evidence" value="ECO:0007669"/>
    <property type="project" value="UniProtKB-SubCell"/>
</dbReference>
<dbReference type="EC" id="2.7.13.3" evidence="3"/>
<evidence type="ECO:0000256" key="5">
    <source>
        <dbReference type="ARBA" id="ARBA00022519"/>
    </source>
</evidence>
<dbReference type="RefSeq" id="WP_089794159.1">
    <property type="nucleotide sequence ID" value="NZ_FPBP01000003.1"/>
</dbReference>
<dbReference type="STRING" id="463301.SAMN04487955_103387"/>
<dbReference type="SUPFAM" id="SSF55874">
    <property type="entry name" value="ATPase domain of HSP90 chaperone/DNA topoisomerase II/histidine kinase"/>
    <property type="match status" value="1"/>
</dbReference>
<evidence type="ECO:0000256" key="7">
    <source>
        <dbReference type="ARBA" id="ARBA00022679"/>
    </source>
</evidence>
<evidence type="ECO:0000256" key="1">
    <source>
        <dbReference type="ARBA" id="ARBA00000085"/>
    </source>
</evidence>
<sequence>MRAGTPPPRLSRRWRRLLILLASLGLVLSMWQAAQLAREQALQSLQQDAENELRLSAEGLVGHLSRHEYLPRLLASREGVKRFLSNPGDLDPMPLNLLLDRFRAIAGVSDIYLLDRNADTLAASNWHRPDTFIGQNYAFRSYYQDAIAGRHGRFFGLGVQSRERGYYFSAPVWLDDTAPDATPDGVLVIKILLDTVENNWADQEAELLVTDQDAVIFMASHPELRMRALYPLSEGTHASLRDTRRYADQPLTPSGIRVLEPRGDASRLVGFDQGPLAAGSYLSLSRPLDTFGWDMHILKPLTPVFRAQWLSALLAGGLYGVVMLGGGIGWQRLRLRREREQFAERERRTLAQARDELERNVQRRTHDLVETNRRLSDEIDERRHAEERLRQTRDELIQAAKLAVLGQLAAGINHELNQPLAAIRAYAENARTFLERERPEAVAGNLEQIVELTSRMADISAQLRQFSRKSGDRPSAVSVSACFDYALRLFQTRLRDAAVTVKRHWPEEEVWVHADPVRLEQVLVNLIGNALQAMADTPEPCLCLSIERDAGQVTIGVADNGPGIAKAHLAKVFEPFFTTKSRGSGLGLGLSISSRIIDDLGGRLVATNRDGGGALFSIVLPRDTQTTTRPTARALASPEAPDTPEETPDHA</sequence>
<keyword evidence="6" id="KW-0597">Phosphoprotein</keyword>
<dbReference type="PANTHER" id="PTHR43065:SF46">
    <property type="entry name" value="C4-DICARBOXYLATE TRANSPORT SENSOR PROTEIN DCTB"/>
    <property type="match status" value="1"/>
</dbReference>
<evidence type="ECO:0000256" key="8">
    <source>
        <dbReference type="ARBA" id="ARBA00022692"/>
    </source>
</evidence>
<dbReference type="EMBL" id="FPBP01000003">
    <property type="protein sequence ID" value="SFU54321.1"/>
    <property type="molecule type" value="Genomic_DNA"/>
</dbReference>
<evidence type="ECO:0000256" key="15">
    <source>
        <dbReference type="ARBA" id="ARBA00073143"/>
    </source>
</evidence>